<dbReference type="RefSeq" id="WP_025083510.1">
    <property type="nucleotide sequence ID" value="NZ_AZEX01000063.1"/>
</dbReference>
<proteinExistence type="predicted"/>
<protein>
    <submittedName>
        <fullName evidence="1">Uncharacterized protein</fullName>
    </submittedName>
</protein>
<dbReference type="Proteomes" id="UP000051264">
    <property type="component" value="Unassembled WGS sequence"/>
</dbReference>
<accession>A0A0R1RNP8</accession>
<dbReference type="AlphaFoldDB" id="A0A0R1RNP8"/>
<gene>
    <name evidence="1" type="ORF">FC69_GL000048</name>
</gene>
<evidence type="ECO:0000313" key="2">
    <source>
        <dbReference type="Proteomes" id="UP000051264"/>
    </source>
</evidence>
<reference evidence="1 2" key="1">
    <citation type="journal article" date="2015" name="Genome Announc.">
        <title>Expanding the biotechnology potential of lactobacilli through comparative genomics of 213 strains and associated genera.</title>
        <authorList>
            <person name="Sun Z."/>
            <person name="Harris H.M."/>
            <person name="McCann A."/>
            <person name="Guo C."/>
            <person name="Argimon S."/>
            <person name="Zhang W."/>
            <person name="Yang X."/>
            <person name="Jeffery I.B."/>
            <person name="Cooney J.C."/>
            <person name="Kagawa T.F."/>
            <person name="Liu W."/>
            <person name="Song Y."/>
            <person name="Salvetti E."/>
            <person name="Wrobel A."/>
            <person name="Rasinkangas P."/>
            <person name="Parkhill J."/>
            <person name="Rea M.C."/>
            <person name="O'Sullivan O."/>
            <person name="Ritari J."/>
            <person name="Douillard F.P."/>
            <person name="Paul Ross R."/>
            <person name="Yang R."/>
            <person name="Briner A.E."/>
            <person name="Felis G.E."/>
            <person name="de Vos W.M."/>
            <person name="Barrangou R."/>
            <person name="Klaenhammer T.R."/>
            <person name="Caufield P.W."/>
            <person name="Cui Y."/>
            <person name="Zhang H."/>
            <person name="O'Toole P.W."/>
        </authorList>
    </citation>
    <scope>NUCLEOTIDE SEQUENCE [LARGE SCALE GENOMIC DNA]</scope>
    <source>
        <strain evidence="1 2">DSM 14340</strain>
    </source>
</reference>
<evidence type="ECO:0000313" key="1">
    <source>
        <dbReference type="EMBL" id="KRL58845.1"/>
    </source>
</evidence>
<sequence length="88" mass="10274">MALTLLLINSLVLTACLQQYQQTLQQRRNQADIHAVLKMATTQLAAQDQLTTEWQYRSQPYRCRKGTDWIRIQQVKTGETIEIHWTGD</sequence>
<comment type="caution">
    <text evidence="1">The sequence shown here is derived from an EMBL/GenBank/DDBJ whole genome shotgun (WGS) entry which is preliminary data.</text>
</comment>
<organism evidence="1 2">
    <name type="scientific">Latilactobacillus fuchuensis DSM 14340 = JCM 11249</name>
    <dbReference type="NCBI Taxonomy" id="1423747"/>
    <lineage>
        <taxon>Bacteria</taxon>
        <taxon>Bacillati</taxon>
        <taxon>Bacillota</taxon>
        <taxon>Bacilli</taxon>
        <taxon>Lactobacillales</taxon>
        <taxon>Lactobacillaceae</taxon>
        <taxon>Latilactobacillus</taxon>
    </lineage>
</organism>
<name>A0A0R1RNP8_9LACO</name>
<dbReference type="EMBL" id="AZEX01000063">
    <property type="protein sequence ID" value="KRL58845.1"/>
    <property type="molecule type" value="Genomic_DNA"/>
</dbReference>
<dbReference type="PATRIC" id="fig|1423747.3.peg.49"/>
<dbReference type="STRING" id="1423747.FC69_GL000048"/>